<dbReference type="SUPFAM" id="SSF47413">
    <property type="entry name" value="lambda repressor-like DNA-binding domains"/>
    <property type="match status" value="1"/>
</dbReference>
<gene>
    <name evidence="3" type="ORF">AWB70_02464</name>
</gene>
<dbReference type="SUPFAM" id="SSF51182">
    <property type="entry name" value="RmlC-like cupins"/>
    <property type="match status" value="1"/>
</dbReference>
<proteinExistence type="predicted"/>
<dbReference type="Gene3D" id="1.10.260.40">
    <property type="entry name" value="lambda repressor-like DNA-binding domains"/>
    <property type="match status" value="1"/>
</dbReference>
<dbReference type="PROSITE" id="PS50943">
    <property type="entry name" value="HTH_CROC1"/>
    <property type="match status" value="1"/>
</dbReference>
<dbReference type="InterPro" id="IPR010982">
    <property type="entry name" value="Lambda_DNA-bd_dom_sf"/>
</dbReference>
<dbReference type="CDD" id="cd02209">
    <property type="entry name" value="cupin_XRE_C"/>
    <property type="match status" value="1"/>
</dbReference>
<dbReference type="Pfam" id="PF01381">
    <property type="entry name" value="HTH_3"/>
    <property type="match status" value="1"/>
</dbReference>
<dbReference type="InterPro" id="IPR011051">
    <property type="entry name" value="RmlC_Cupin_sf"/>
</dbReference>
<dbReference type="RefSeq" id="WP_014193042.1">
    <property type="nucleotide sequence ID" value="NZ_AP014578.1"/>
</dbReference>
<accession>A0A158GSZ8</accession>
<organism evidence="3 4">
    <name type="scientific">Caballeronia cordobensis</name>
    <name type="common">Burkholderia cordobensis</name>
    <dbReference type="NCBI Taxonomy" id="1353886"/>
    <lineage>
        <taxon>Bacteria</taxon>
        <taxon>Pseudomonadati</taxon>
        <taxon>Pseudomonadota</taxon>
        <taxon>Betaproteobacteria</taxon>
        <taxon>Burkholderiales</taxon>
        <taxon>Burkholderiaceae</taxon>
        <taxon>Caballeronia</taxon>
    </lineage>
</organism>
<evidence type="ECO:0000313" key="4">
    <source>
        <dbReference type="Proteomes" id="UP000054740"/>
    </source>
</evidence>
<dbReference type="PANTHER" id="PTHR46797">
    <property type="entry name" value="HTH-TYPE TRANSCRIPTIONAL REGULATOR"/>
    <property type="match status" value="1"/>
</dbReference>
<dbReference type="Proteomes" id="UP000054740">
    <property type="component" value="Unassembled WGS sequence"/>
</dbReference>
<dbReference type="InterPro" id="IPR013096">
    <property type="entry name" value="Cupin_2"/>
</dbReference>
<keyword evidence="1 3" id="KW-0238">DNA-binding</keyword>
<dbReference type="SMART" id="SM00530">
    <property type="entry name" value="HTH_XRE"/>
    <property type="match status" value="1"/>
</dbReference>
<name>A0A158GSZ8_CABCO</name>
<evidence type="ECO:0000313" key="3">
    <source>
        <dbReference type="EMBL" id="SAL35218.1"/>
    </source>
</evidence>
<dbReference type="GO" id="GO:0003677">
    <property type="term" value="F:DNA binding"/>
    <property type="evidence" value="ECO:0007669"/>
    <property type="project" value="UniProtKB-KW"/>
</dbReference>
<reference evidence="4" key="1">
    <citation type="submission" date="2016-01" db="EMBL/GenBank/DDBJ databases">
        <authorList>
            <person name="Peeters C."/>
        </authorList>
    </citation>
    <scope>NUCLEOTIDE SEQUENCE [LARGE SCALE GENOMIC DNA]</scope>
</reference>
<dbReference type="InterPro" id="IPR050807">
    <property type="entry name" value="TransReg_Diox_bact_type"/>
</dbReference>
<evidence type="ECO:0000259" key="2">
    <source>
        <dbReference type="PROSITE" id="PS50943"/>
    </source>
</evidence>
<dbReference type="CDD" id="cd00093">
    <property type="entry name" value="HTH_XRE"/>
    <property type="match status" value="1"/>
</dbReference>
<dbReference type="Pfam" id="PF07883">
    <property type="entry name" value="Cupin_2"/>
    <property type="match status" value="1"/>
</dbReference>
<evidence type="ECO:0000256" key="1">
    <source>
        <dbReference type="ARBA" id="ARBA00023125"/>
    </source>
</evidence>
<dbReference type="Gene3D" id="2.60.120.10">
    <property type="entry name" value="Jelly Rolls"/>
    <property type="match status" value="1"/>
</dbReference>
<dbReference type="GO" id="GO:0003700">
    <property type="term" value="F:DNA-binding transcription factor activity"/>
    <property type="evidence" value="ECO:0007669"/>
    <property type="project" value="TreeGrafter"/>
</dbReference>
<dbReference type="AlphaFoldDB" id="A0A158GSZ8"/>
<dbReference type="GO" id="GO:0005829">
    <property type="term" value="C:cytosol"/>
    <property type="evidence" value="ECO:0007669"/>
    <property type="project" value="TreeGrafter"/>
</dbReference>
<dbReference type="InterPro" id="IPR001387">
    <property type="entry name" value="Cro/C1-type_HTH"/>
</dbReference>
<sequence>MVAVRLKLLRKQLGMSLQELADRSEMTKSYLSKVERGLSTPSIAAAMKLAQALHIDVNELFSVAGGEEAISVVRASERVEVGGDGDESQPKYEIISPKGGHRGLVPFMITPAADFVATDFKEHEGEEFLFVHRGKIEIDFADHKVALSTGDSVHFNARIPHRIRSVGATRAQVLLVVKGEPTDGDADA</sequence>
<dbReference type="InterPro" id="IPR014710">
    <property type="entry name" value="RmlC-like_jellyroll"/>
</dbReference>
<keyword evidence="4" id="KW-1185">Reference proteome</keyword>
<dbReference type="EMBL" id="FCNY02000005">
    <property type="protein sequence ID" value="SAL35218.1"/>
    <property type="molecule type" value="Genomic_DNA"/>
</dbReference>
<feature type="domain" description="HTH cro/C1-type" evidence="2">
    <location>
        <begin position="6"/>
        <end position="60"/>
    </location>
</feature>
<dbReference type="PANTHER" id="PTHR46797:SF1">
    <property type="entry name" value="METHYLPHOSPHONATE SYNTHASE"/>
    <property type="match status" value="1"/>
</dbReference>
<protein>
    <submittedName>
        <fullName evidence="3">DNA-binding protein</fullName>
    </submittedName>
</protein>